<name>A0A7T7AJH6_9BURK</name>
<evidence type="ECO:0000313" key="1">
    <source>
        <dbReference type="EMBL" id="QQK04647.1"/>
    </source>
</evidence>
<reference evidence="1 2" key="1">
    <citation type="submission" date="2020-12" db="EMBL/GenBank/DDBJ databases">
        <title>Complete genome sequence of Burkholderia anthina BJQ0011.</title>
        <authorList>
            <person name="Xu Y."/>
        </authorList>
    </citation>
    <scope>NUCLEOTIDE SEQUENCE [LARGE SCALE GENOMIC DNA]</scope>
    <source>
        <strain evidence="1 2">BJQ0011</strain>
    </source>
</reference>
<protein>
    <submittedName>
        <fullName evidence="1">Uncharacterized protein</fullName>
    </submittedName>
</protein>
<accession>A0A7T7AJH6</accession>
<dbReference type="AlphaFoldDB" id="A0A7T7AJH6"/>
<dbReference type="RefSeq" id="WP_175750502.1">
    <property type="nucleotide sequence ID" value="NZ_CADEPR010000001.1"/>
</dbReference>
<gene>
    <name evidence="1" type="ORF">JFN94_25265</name>
</gene>
<sequence>MHHRPDDIRRLLLNVPALSLNRPGPAESFLRGVVDTGAELAHVLRDYPQVRYQPLDFHYVCRQSLSALSDALLIDLTHDLQHGWPGAQWAALLIALSGDARYLPHLDAVRSDRGVAWTAELAEAAVSPDARASTCHCCRLIVELREQLASMPRVGVRLRLQPSADVLFARAAAVRVAYRSGNVDMAIEIARRAADADR</sequence>
<dbReference type="KEGG" id="bann:JFN94_25265"/>
<dbReference type="Proteomes" id="UP000596205">
    <property type="component" value="Chromosome 2"/>
</dbReference>
<dbReference type="EMBL" id="CP066770">
    <property type="protein sequence ID" value="QQK04647.1"/>
    <property type="molecule type" value="Genomic_DNA"/>
</dbReference>
<evidence type="ECO:0000313" key="2">
    <source>
        <dbReference type="Proteomes" id="UP000596205"/>
    </source>
</evidence>
<proteinExistence type="predicted"/>
<organism evidence="1 2">
    <name type="scientific">Burkholderia anthina</name>
    <dbReference type="NCBI Taxonomy" id="179879"/>
    <lineage>
        <taxon>Bacteria</taxon>
        <taxon>Pseudomonadati</taxon>
        <taxon>Pseudomonadota</taxon>
        <taxon>Betaproteobacteria</taxon>
        <taxon>Burkholderiales</taxon>
        <taxon>Burkholderiaceae</taxon>
        <taxon>Burkholderia</taxon>
        <taxon>Burkholderia cepacia complex</taxon>
    </lineage>
</organism>